<feature type="non-terminal residue" evidence="8">
    <location>
        <position position="1"/>
    </location>
</feature>
<accession>A0A0F9R6A1</accession>
<dbReference type="AlphaFoldDB" id="A0A0F9R6A1"/>
<dbReference type="SUPFAM" id="SSF50129">
    <property type="entry name" value="GroES-like"/>
    <property type="match status" value="1"/>
</dbReference>
<dbReference type="GO" id="GO:0008270">
    <property type="term" value="F:zinc ion binding"/>
    <property type="evidence" value="ECO:0007669"/>
    <property type="project" value="InterPro"/>
</dbReference>
<evidence type="ECO:0000259" key="7">
    <source>
        <dbReference type="SMART" id="SM00829"/>
    </source>
</evidence>
<keyword evidence="3" id="KW-0479">Metal-binding</keyword>
<comment type="similarity">
    <text evidence="2">Belongs to the zinc-containing alcohol dehydrogenase family.</text>
</comment>
<dbReference type="InterPro" id="IPR013154">
    <property type="entry name" value="ADH-like_N"/>
</dbReference>
<organism evidence="8">
    <name type="scientific">marine sediment metagenome</name>
    <dbReference type="NCBI Taxonomy" id="412755"/>
    <lineage>
        <taxon>unclassified sequences</taxon>
        <taxon>metagenomes</taxon>
        <taxon>ecological metagenomes</taxon>
    </lineage>
</organism>
<dbReference type="Pfam" id="PF00107">
    <property type="entry name" value="ADH_zinc_N"/>
    <property type="match status" value="1"/>
</dbReference>
<dbReference type="PANTHER" id="PTHR42940:SF8">
    <property type="entry name" value="VACUOLAR PROTEIN SORTING-ASSOCIATED PROTEIN 11"/>
    <property type="match status" value="1"/>
</dbReference>
<dbReference type="GO" id="GO:0016491">
    <property type="term" value="F:oxidoreductase activity"/>
    <property type="evidence" value="ECO:0007669"/>
    <property type="project" value="UniProtKB-KW"/>
</dbReference>
<dbReference type="InterPro" id="IPR013149">
    <property type="entry name" value="ADH-like_C"/>
</dbReference>
<keyword evidence="6" id="KW-0520">NAD</keyword>
<evidence type="ECO:0000256" key="1">
    <source>
        <dbReference type="ARBA" id="ARBA00001947"/>
    </source>
</evidence>
<dbReference type="Gene3D" id="3.90.180.10">
    <property type="entry name" value="Medium-chain alcohol dehydrogenases, catalytic domain"/>
    <property type="match status" value="1"/>
</dbReference>
<protein>
    <recommendedName>
        <fullName evidence="7">Enoyl reductase (ER) domain-containing protein</fullName>
    </recommendedName>
</protein>
<feature type="domain" description="Enoyl reductase (ER)" evidence="7">
    <location>
        <begin position="2"/>
        <end position="325"/>
    </location>
</feature>
<dbReference type="SUPFAM" id="SSF51735">
    <property type="entry name" value="NAD(P)-binding Rossmann-fold domains"/>
    <property type="match status" value="1"/>
</dbReference>
<gene>
    <name evidence="8" type="ORF">LCGC14_0931640</name>
</gene>
<evidence type="ECO:0000256" key="4">
    <source>
        <dbReference type="ARBA" id="ARBA00022833"/>
    </source>
</evidence>
<evidence type="ECO:0000256" key="6">
    <source>
        <dbReference type="ARBA" id="ARBA00023027"/>
    </source>
</evidence>
<reference evidence="8" key="1">
    <citation type="journal article" date="2015" name="Nature">
        <title>Complex archaea that bridge the gap between prokaryotes and eukaryotes.</title>
        <authorList>
            <person name="Spang A."/>
            <person name="Saw J.H."/>
            <person name="Jorgensen S.L."/>
            <person name="Zaremba-Niedzwiedzka K."/>
            <person name="Martijn J."/>
            <person name="Lind A.E."/>
            <person name="van Eijk R."/>
            <person name="Schleper C."/>
            <person name="Guy L."/>
            <person name="Ettema T.J."/>
        </authorList>
    </citation>
    <scope>NUCLEOTIDE SEQUENCE</scope>
</reference>
<name>A0A0F9R6A1_9ZZZZ</name>
<evidence type="ECO:0000256" key="2">
    <source>
        <dbReference type="ARBA" id="ARBA00008072"/>
    </source>
</evidence>
<sequence length="328" mass="35102">IKDVPKPTPGHEEVLVKISTAGVCHSDIHIMKGDWFEDKTPFPLGHEAIGIVEDLGPGAEEFVKKGDRVILGLGGNAGTYWCGVCEHCLAGKPMLCARKKQLQGVFGEYFVVWAKALVKLPDEIENKEVPLACAGLTAYSAIKKLANFRIQAGKTVAIIGAAGGLGHYGIQIAKTFGYKVIGIDIGSEKLEFIKKMGADFAVDVSEALKTVKTQFKGVNACIVFVSKVAGIELGLKLLKRGGVLIAVGLPALSEGSFSVNPFSFILKGLHVTGSIVGNIEEMRELIQLAADGKVRTHVGRIAKLSEINEVLEELEQGKFVGRAILEIQ</sequence>
<dbReference type="Gene3D" id="3.40.50.720">
    <property type="entry name" value="NAD(P)-binding Rossmann-like Domain"/>
    <property type="match status" value="1"/>
</dbReference>
<dbReference type="InterPro" id="IPR036291">
    <property type="entry name" value="NAD(P)-bd_dom_sf"/>
</dbReference>
<dbReference type="PANTHER" id="PTHR42940">
    <property type="entry name" value="ALCOHOL DEHYDROGENASE 1-RELATED"/>
    <property type="match status" value="1"/>
</dbReference>
<comment type="cofactor">
    <cofactor evidence="1">
        <name>Zn(2+)</name>
        <dbReference type="ChEBI" id="CHEBI:29105"/>
    </cofactor>
</comment>
<evidence type="ECO:0000256" key="5">
    <source>
        <dbReference type="ARBA" id="ARBA00023002"/>
    </source>
</evidence>
<dbReference type="Pfam" id="PF08240">
    <property type="entry name" value="ADH_N"/>
    <property type="match status" value="1"/>
</dbReference>
<dbReference type="FunFam" id="3.40.50.720:FF:000039">
    <property type="entry name" value="Alcohol dehydrogenase AdhP"/>
    <property type="match status" value="1"/>
</dbReference>
<proteinExistence type="inferred from homology"/>
<dbReference type="InterPro" id="IPR002328">
    <property type="entry name" value="ADH_Zn_CS"/>
</dbReference>
<keyword evidence="5" id="KW-0560">Oxidoreductase</keyword>
<dbReference type="SMART" id="SM00829">
    <property type="entry name" value="PKS_ER"/>
    <property type="match status" value="1"/>
</dbReference>
<dbReference type="CDD" id="cd08297">
    <property type="entry name" value="CAD3"/>
    <property type="match status" value="1"/>
</dbReference>
<dbReference type="InterPro" id="IPR020843">
    <property type="entry name" value="ER"/>
</dbReference>
<dbReference type="EMBL" id="LAZR01003205">
    <property type="protein sequence ID" value="KKN20816.1"/>
    <property type="molecule type" value="Genomic_DNA"/>
</dbReference>
<comment type="caution">
    <text evidence="8">The sequence shown here is derived from an EMBL/GenBank/DDBJ whole genome shotgun (WGS) entry which is preliminary data.</text>
</comment>
<dbReference type="PROSITE" id="PS00059">
    <property type="entry name" value="ADH_ZINC"/>
    <property type="match status" value="1"/>
</dbReference>
<evidence type="ECO:0000256" key="3">
    <source>
        <dbReference type="ARBA" id="ARBA00022723"/>
    </source>
</evidence>
<dbReference type="InterPro" id="IPR011032">
    <property type="entry name" value="GroES-like_sf"/>
</dbReference>
<evidence type="ECO:0000313" key="8">
    <source>
        <dbReference type="EMBL" id="KKN20816.1"/>
    </source>
</evidence>
<keyword evidence="4" id="KW-0862">Zinc</keyword>